<dbReference type="Proteomes" id="UP000234503">
    <property type="component" value="Unassembled WGS sequence"/>
</dbReference>
<name>A0A2N5E6G2_9GAMM</name>
<gene>
    <name evidence="4" type="ORF">CYR32_07725</name>
</gene>
<sequence>MSRTGKIISWVVGVLVVVLIALVVFIMTFDWNRLKPTINEKVSTELNRPFAIRGNLGVDWSRQKEERGWRSWVPWPHIHAEDIVLGNPDGIPETKDLGNNMVTLQRADATLAPLALLGKTVSIPHIRLTKPDAALQRLANGKNNWTFNLASSQNPDPNPQPSAWSVNIGEIAFDRGQIDYKDAIAKADVRVVVDPLGKPLPYAEISGQKKDEGAKQKADTSPPDFMFGWKVTGRYNGQPLSGSGKIGGLLALQDTRTPFPVQADVRSGNTRVAVAGTLTDPTNLGALDLRLKLSGETLSDLYGLTGVLLPQSPPYETDGRLSATLKEKGGAVYRYRDFNGEIGDSDIHGSLVYHASEPRPKLTGDVVSKQLRFADLAPLIGADSNKEKAKRGETTRQPSDKVLPVEKFDTKSWDVMDADVKFAAKRIEHGKSLPLSDLSTHLKLTNGVLLLDPLRFGVAGGNLNSTVRLEGNKNPMPGRVDMHARGLQLKALFPNVEAMRSSLGQLNGDASFTGTGNSVSALLGTSDGQLQLLINDGVISRNLMEIAGLNVGNYVVGKLFGDDEVAINCAAADINVRDGVASPRLFVFDTENAIINVSGTTNFANERLDLSINPDSKGLRIITLRSPLYVRGTFKNPDAGVKAGPLLARGAAAVALGAVVGPAASLLALISPSEGEENQCGPLLQKMKASK</sequence>
<evidence type="ECO:0000313" key="4">
    <source>
        <dbReference type="EMBL" id="PLR36909.1"/>
    </source>
</evidence>
<keyword evidence="2" id="KW-0472">Membrane</keyword>
<dbReference type="OrthoDB" id="5749006at2"/>
<evidence type="ECO:0000256" key="1">
    <source>
        <dbReference type="SAM" id="MobiDB-lite"/>
    </source>
</evidence>
<comment type="caution">
    <text evidence="4">The sequence shown here is derived from an EMBL/GenBank/DDBJ whole genome shotgun (WGS) entry which is preliminary data.</text>
</comment>
<feature type="domain" description="AsmA" evidence="3">
    <location>
        <begin position="1"/>
        <end position="584"/>
    </location>
</feature>
<evidence type="ECO:0000256" key="2">
    <source>
        <dbReference type="SAM" id="Phobius"/>
    </source>
</evidence>
<keyword evidence="5" id="KW-1185">Reference proteome</keyword>
<feature type="region of interest" description="Disordered" evidence="1">
    <location>
        <begin position="203"/>
        <end position="223"/>
    </location>
</feature>
<accession>A0A2N5E6G2</accession>
<dbReference type="GO" id="GO:0090313">
    <property type="term" value="P:regulation of protein targeting to membrane"/>
    <property type="evidence" value="ECO:0007669"/>
    <property type="project" value="TreeGrafter"/>
</dbReference>
<dbReference type="AlphaFoldDB" id="A0A2N5E6G2"/>
<dbReference type="PANTHER" id="PTHR30441:SF9">
    <property type="entry name" value="ASMA FAMILY PROTEIN YHJG"/>
    <property type="match status" value="1"/>
</dbReference>
<feature type="transmembrane region" description="Helical" evidence="2">
    <location>
        <begin position="7"/>
        <end position="29"/>
    </location>
</feature>
<keyword evidence="2" id="KW-0812">Transmembrane</keyword>
<evidence type="ECO:0000259" key="3">
    <source>
        <dbReference type="Pfam" id="PF05170"/>
    </source>
</evidence>
<protein>
    <submittedName>
        <fullName evidence="4">AsmA family protein</fullName>
    </submittedName>
</protein>
<evidence type="ECO:0000313" key="5">
    <source>
        <dbReference type="Proteomes" id="UP000234503"/>
    </source>
</evidence>
<dbReference type="GO" id="GO:0005886">
    <property type="term" value="C:plasma membrane"/>
    <property type="evidence" value="ECO:0007669"/>
    <property type="project" value="TreeGrafter"/>
</dbReference>
<dbReference type="InterPro" id="IPR007844">
    <property type="entry name" value="AsmA"/>
</dbReference>
<feature type="compositionally biased region" description="Basic and acidic residues" evidence="1">
    <location>
        <begin position="207"/>
        <end position="218"/>
    </location>
</feature>
<dbReference type="EMBL" id="PJZH01000005">
    <property type="protein sequence ID" value="PLR36909.1"/>
    <property type="molecule type" value="Genomic_DNA"/>
</dbReference>
<dbReference type="Pfam" id="PF05170">
    <property type="entry name" value="AsmA"/>
    <property type="match status" value="1"/>
</dbReference>
<dbReference type="InterPro" id="IPR052894">
    <property type="entry name" value="AsmA-related"/>
</dbReference>
<reference evidence="4 5" key="1">
    <citation type="submission" date="2017-12" db="EMBL/GenBank/DDBJ databases">
        <title>Characterization of six clinical isolates of Enterochimera gen. nov., a novel genus of the Yersiniaciae family and the three species Enterochimera arupensis sp. nov., Enterochimera coloradensis sp. nov, and Enterochimera californica sp. nov.</title>
        <authorList>
            <person name="Rossi A."/>
            <person name="Fisher M."/>
        </authorList>
    </citation>
    <scope>NUCLEOTIDE SEQUENCE [LARGE SCALE GENOMIC DNA]</scope>
    <source>
        <strain evidence="5">2016-Iso4</strain>
    </source>
</reference>
<dbReference type="RefSeq" id="WP_101823811.1">
    <property type="nucleotide sequence ID" value="NZ_PJZH01000005.1"/>
</dbReference>
<proteinExistence type="predicted"/>
<dbReference type="PANTHER" id="PTHR30441">
    <property type="entry name" value="DUF748 DOMAIN-CONTAINING PROTEIN"/>
    <property type="match status" value="1"/>
</dbReference>
<keyword evidence="2" id="KW-1133">Transmembrane helix</keyword>
<organism evidence="4 5">
    <name type="scientific">Chimaeribacter coloradensis</name>
    <dbReference type="NCBI Taxonomy" id="2060068"/>
    <lineage>
        <taxon>Bacteria</taxon>
        <taxon>Pseudomonadati</taxon>
        <taxon>Pseudomonadota</taxon>
        <taxon>Gammaproteobacteria</taxon>
        <taxon>Enterobacterales</taxon>
        <taxon>Yersiniaceae</taxon>
        <taxon>Chimaeribacter</taxon>
    </lineage>
</organism>